<feature type="region of interest" description="Disordered" evidence="1">
    <location>
        <begin position="75"/>
        <end position="110"/>
    </location>
</feature>
<evidence type="ECO:0000313" key="3">
    <source>
        <dbReference type="Proteomes" id="UP001147746"/>
    </source>
</evidence>
<evidence type="ECO:0000256" key="1">
    <source>
        <dbReference type="SAM" id="MobiDB-lite"/>
    </source>
</evidence>
<dbReference type="Proteomes" id="UP001147746">
    <property type="component" value="Unassembled WGS sequence"/>
</dbReference>
<feature type="compositionally biased region" description="Basic and acidic residues" evidence="1">
    <location>
        <begin position="84"/>
        <end position="106"/>
    </location>
</feature>
<gene>
    <name evidence="2" type="ORF">N7476_000768</name>
</gene>
<keyword evidence="3" id="KW-1185">Reference proteome</keyword>
<proteinExistence type="predicted"/>
<protein>
    <submittedName>
        <fullName evidence="2">Uncharacterized protein</fullName>
    </submittedName>
</protein>
<reference evidence="2" key="1">
    <citation type="submission" date="2022-12" db="EMBL/GenBank/DDBJ databases">
        <authorList>
            <person name="Petersen C."/>
        </authorList>
    </citation>
    <scope>NUCLEOTIDE SEQUENCE</scope>
    <source>
        <strain evidence="2">IBT 21472</strain>
    </source>
</reference>
<accession>A0A9W9GS95</accession>
<evidence type="ECO:0000313" key="2">
    <source>
        <dbReference type="EMBL" id="KAJ5330985.1"/>
    </source>
</evidence>
<reference evidence="2" key="2">
    <citation type="journal article" date="2023" name="IMA Fungus">
        <title>Comparative genomic study of the Penicillium genus elucidates a diverse pangenome and 15 lateral gene transfer events.</title>
        <authorList>
            <person name="Petersen C."/>
            <person name="Sorensen T."/>
            <person name="Nielsen M.R."/>
            <person name="Sondergaard T.E."/>
            <person name="Sorensen J.L."/>
            <person name="Fitzpatrick D.A."/>
            <person name="Frisvad J.C."/>
            <person name="Nielsen K.L."/>
        </authorList>
    </citation>
    <scope>NUCLEOTIDE SEQUENCE</scope>
    <source>
        <strain evidence="2">IBT 21472</strain>
    </source>
</reference>
<feature type="region of interest" description="Disordered" evidence="1">
    <location>
        <begin position="272"/>
        <end position="307"/>
    </location>
</feature>
<comment type="caution">
    <text evidence="2">The sequence shown here is derived from an EMBL/GenBank/DDBJ whole genome shotgun (WGS) entry which is preliminary data.</text>
</comment>
<name>A0A9W9GS95_9EURO</name>
<organism evidence="2 3">
    <name type="scientific">Penicillium atrosanguineum</name>
    <dbReference type="NCBI Taxonomy" id="1132637"/>
    <lineage>
        <taxon>Eukaryota</taxon>
        <taxon>Fungi</taxon>
        <taxon>Dikarya</taxon>
        <taxon>Ascomycota</taxon>
        <taxon>Pezizomycotina</taxon>
        <taxon>Eurotiomycetes</taxon>
        <taxon>Eurotiomycetidae</taxon>
        <taxon>Eurotiales</taxon>
        <taxon>Aspergillaceae</taxon>
        <taxon>Penicillium</taxon>
    </lineage>
</organism>
<dbReference type="OrthoDB" id="8062037at2759"/>
<dbReference type="AlphaFoldDB" id="A0A9W9GS95"/>
<dbReference type="EMBL" id="JAPZBO010000001">
    <property type="protein sequence ID" value="KAJ5330985.1"/>
    <property type="molecule type" value="Genomic_DNA"/>
</dbReference>
<sequence>MLRLKHLLRSQSRAFSLHTGLRQTLAAPPTVRHVRFRRPWLRSFFTKFFLYGAAFHLWTSFVLVRFDDDTHDDDSTLESSFEETGPHRPPRDTEKLTDEESNKDTEDGAPMFIPLTWSRLREGELYAASDPEWQAFVQLSKDRKKLQNLRDELASLVLESASSRMSQLLGGPLSLTGFWLVHQFPSRAPPEYLRSGLEITDEGVSWVTKPLDPDMGDRLQTFMKPVHVALAIKDAYFLLLMRQVKRLRNPQEQPVDALESLNESYVLSRNERLNPLSPQEQPKLQPPILDGPSESAPSTGDPELHPSSIISSLQRLPLPDLGPGSDLHLASIAFKLQLNAYRARMKRTPRRGTFLISGPVGIKGPNGFCRFEVRGEYDPSKSAWRTVEMELKDLNPRKQRALGGQ</sequence>